<keyword evidence="1" id="KW-0812">Transmembrane</keyword>
<sequence>MMQIIRKKMKIILIIVIAFFGVSIFYGLGQYRSSQQRKLYIAEVNGTGITFDQWQNAFLNAISQYDDKTLSSMDQSLINSFKKNILEQIINYELLFQQAEKEKVKISKSDINIEIDKIKDNFSTPEEFNEVLKANKLTLTQLKDDIKRQLMIQYILEEARNKI</sequence>
<evidence type="ECO:0008006" key="3">
    <source>
        <dbReference type="Google" id="ProtNLM"/>
    </source>
</evidence>
<gene>
    <name evidence="2" type="ORF">S06H3_43854</name>
</gene>
<reference evidence="2" key="1">
    <citation type="journal article" date="2014" name="Front. Microbiol.">
        <title>High frequency of phylogenetically diverse reductive dehalogenase-homologous genes in deep subseafloor sedimentary metagenomes.</title>
        <authorList>
            <person name="Kawai M."/>
            <person name="Futagami T."/>
            <person name="Toyoda A."/>
            <person name="Takaki Y."/>
            <person name="Nishi S."/>
            <person name="Hori S."/>
            <person name="Arai W."/>
            <person name="Tsubouchi T."/>
            <person name="Morono Y."/>
            <person name="Uchiyama I."/>
            <person name="Ito T."/>
            <person name="Fujiyama A."/>
            <person name="Inagaki F."/>
            <person name="Takami H."/>
        </authorList>
    </citation>
    <scope>NUCLEOTIDE SEQUENCE</scope>
    <source>
        <strain evidence="2">Expedition CK06-06</strain>
    </source>
</reference>
<dbReference type="InterPro" id="IPR050245">
    <property type="entry name" value="PrsA_foldase"/>
</dbReference>
<dbReference type="EMBL" id="BARV01027231">
    <property type="protein sequence ID" value="GAI34963.1"/>
    <property type="molecule type" value="Genomic_DNA"/>
</dbReference>
<dbReference type="PANTHER" id="PTHR47245">
    <property type="entry name" value="PEPTIDYLPROLYL ISOMERASE"/>
    <property type="match status" value="1"/>
</dbReference>
<feature type="transmembrane region" description="Helical" evidence="1">
    <location>
        <begin position="12"/>
        <end position="29"/>
    </location>
</feature>
<dbReference type="Pfam" id="PF13624">
    <property type="entry name" value="SurA_N_3"/>
    <property type="match status" value="1"/>
</dbReference>
<feature type="non-terminal residue" evidence="2">
    <location>
        <position position="163"/>
    </location>
</feature>
<dbReference type="PANTHER" id="PTHR47245:SF2">
    <property type="entry name" value="PEPTIDYL-PROLYL CIS-TRANS ISOMERASE HP_0175-RELATED"/>
    <property type="match status" value="1"/>
</dbReference>
<evidence type="ECO:0000256" key="1">
    <source>
        <dbReference type="SAM" id="Phobius"/>
    </source>
</evidence>
<dbReference type="SUPFAM" id="SSF109998">
    <property type="entry name" value="Triger factor/SurA peptide-binding domain-like"/>
    <property type="match status" value="1"/>
</dbReference>
<organism evidence="2">
    <name type="scientific">marine sediment metagenome</name>
    <dbReference type="NCBI Taxonomy" id="412755"/>
    <lineage>
        <taxon>unclassified sequences</taxon>
        <taxon>metagenomes</taxon>
        <taxon>ecological metagenomes</taxon>
    </lineage>
</organism>
<dbReference type="InterPro" id="IPR027304">
    <property type="entry name" value="Trigger_fact/SurA_dom_sf"/>
</dbReference>
<name>X1MUN9_9ZZZZ</name>
<comment type="caution">
    <text evidence="2">The sequence shown here is derived from an EMBL/GenBank/DDBJ whole genome shotgun (WGS) entry which is preliminary data.</text>
</comment>
<dbReference type="AlphaFoldDB" id="X1MUN9"/>
<protein>
    <recommendedName>
        <fullName evidence="3">Peptidylprolyl isomerase</fullName>
    </recommendedName>
</protein>
<evidence type="ECO:0000313" key="2">
    <source>
        <dbReference type="EMBL" id="GAI34963.1"/>
    </source>
</evidence>
<keyword evidence="1" id="KW-0472">Membrane</keyword>
<keyword evidence="1" id="KW-1133">Transmembrane helix</keyword>
<proteinExistence type="predicted"/>
<accession>X1MUN9</accession>
<dbReference type="Gene3D" id="1.10.4030.10">
    <property type="entry name" value="Porin chaperone SurA, peptide-binding domain"/>
    <property type="match status" value="1"/>
</dbReference>